<feature type="domain" description="Pyruvate:ferredoxin oxidoreductase core" evidence="1">
    <location>
        <begin position="2"/>
        <end position="65"/>
    </location>
</feature>
<name>A0A0P7GQ44_9EURY</name>
<gene>
    <name evidence="2" type="primary">porA</name>
    <name evidence="2" type="ORF">SY89_02022</name>
</gene>
<keyword evidence="2" id="KW-0560">Oxidoreductase</keyword>
<comment type="caution">
    <text evidence="2">The sequence shown here is derived from an EMBL/GenBank/DDBJ whole genome shotgun (WGS) entry which is preliminary data.</text>
</comment>
<reference evidence="3" key="1">
    <citation type="submission" date="2013-11" db="EMBL/GenBank/DDBJ databases">
        <authorList>
            <person name="Hoang H.T."/>
            <person name="Killian M.L."/>
            <person name="Madson D.M."/>
            <person name="Arruda P.H.E."/>
            <person name="Sun D."/>
            <person name="Schwartz K.J."/>
            <person name="Yoon K."/>
        </authorList>
    </citation>
    <scope>NUCLEOTIDE SEQUENCE [LARGE SCALE GENOMIC DNA]</scope>
    <source>
        <strain evidence="3">CDK2</strain>
    </source>
</reference>
<dbReference type="InterPro" id="IPR033412">
    <property type="entry name" value="PFOR_II"/>
</dbReference>
<dbReference type="PATRIC" id="fig|699431.3.peg.2074"/>
<organism evidence="2 3">
    <name type="scientific">Halolamina pelagica</name>
    <dbReference type="NCBI Taxonomy" id="699431"/>
    <lineage>
        <taxon>Archaea</taxon>
        <taxon>Methanobacteriati</taxon>
        <taxon>Methanobacteriota</taxon>
        <taxon>Stenosarchaea group</taxon>
        <taxon>Halobacteria</taxon>
        <taxon>Halobacteriales</taxon>
        <taxon>Haloferacaceae</taxon>
    </lineage>
</organism>
<dbReference type="SUPFAM" id="SSF52922">
    <property type="entry name" value="TK C-terminal domain-like"/>
    <property type="match status" value="1"/>
</dbReference>
<evidence type="ECO:0000259" key="1">
    <source>
        <dbReference type="Pfam" id="PF17147"/>
    </source>
</evidence>
<dbReference type="InterPro" id="IPR009014">
    <property type="entry name" value="Transketo_C/PFOR_II"/>
</dbReference>
<keyword evidence="2" id="KW-0670">Pyruvate</keyword>
<dbReference type="PANTHER" id="PTHR32154">
    <property type="entry name" value="PYRUVATE-FLAVODOXIN OXIDOREDUCTASE-RELATED"/>
    <property type="match status" value="1"/>
</dbReference>
<proteinExistence type="predicted"/>
<dbReference type="EMBL" id="LGUC01000001">
    <property type="protein sequence ID" value="KPN31279.1"/>
    <property type="molecule type" value="Genomic_DNA"/>
</dbReference>
<accession>A0A0P7GQ44</accession>
<dbReference type="GO" id="GO:0019164">
    <property type="term" value="F:pyruvate synthase activity"/>
    <property type="evidence" value="ECO:0007669"/>
    <property type="project" value="UniProtKB-EC"/>
</dbReference>
<dbReference type="Proteomes" id="UP000050535">
    <property type="component" value="Unassembled WGS sequence"/>
</dbReference>
<evidence type="ECO:0000313" key="3">
    <source>
        <dbReference type="Proteomes" id="UP000050535"/>
    </source>
</evidence>
<dbReference type="GO" id="GO:0006979">
    <property type="term" value="P:response to oxidative stress"/>
    <property type="evidence" value="ECO:0007669"/>
    <property type="project" value="TreeGrafter"/>
</dbReference>
<dbReference type="PANTHER" id="PTHR32154:SF20">
    <property type="entry name" value="2-OXOGLUTARATE OXIDOREDUCTASE SUBUNIT KORA"/>
    <property type="match status" value="1"/>
</dbReference>
<dbReference type="Gene3D" id="3.40.50.920">
    <property type="match status" value="1"/>
</dbReference>
<dbReference type="STRING" id="699431.SY89_02022"/>
<evidence type="ECO:0000313" key="2">
    <source>
        <dbReference type="EMBL" id="KPN31279.1"/>
    </source>
</evidence>
<protein>
    <submittedName>
        <fullName evidence="2">Pyruvate synthase subunit PorA</fullName>
        <ecNumber evidence="2">1.2.7.1</ecNumber>
    </submittedName>
</protein>
<dbReference type="EC" id="1.2.7.1" evidence="2"/>
<dbReference type="InterPro" id="IPR050722">
    <property type="entry name" value="Pyruvate:ferred/Flavod_OxRd"/>
</dbReference>
<sequence>MLAFGSMVGTVEEAVGRLNDDGESVKALAVGELAPFPEGQVREFIESVDRVMVVEMNASAQFRGLTQKHLGEYGPKLSSLLKYNGNPFEPGEIVEGFHNTVAGEETTDHQTTFVPAGVTDL</sequence>
<dbReference type="Pfam" id="PF17147">
    <property type="entry name" value="PFOR_II"/>
    <property type="match status" value="1"/>
</dbReference>
<dbReference type="AlphaFoldDB" id="A0A0P7GQ44"/>
<keyword evidence="3" id="KW-1185">Reference proteome</keyword>